<dbReference type="Gene3D" id="3.90.245.10">
    <property type="entry name" value="Ribonucleoside hydrolase-like"/>
    <property type="match status" value="1"/>
</dbReference>
<keyword evidence="1 4" id="KW-0378">Hydrolase</keyword>
<keyword evidence="5" id="KW-1185">Reference proteome</keyword>
<dbReference type="OrthoDB" id="9797882at2"/>
<evidence type="ECO:0000259" key="3">
    <source>
        <dbReference type="Pfam" id="PF01156"/>
    </source>
</evidence>
<feature type="domain" description="Inosine/uridine-preferring nucleoside hydrolase" evidence="3">
    <location>
        <begin position="12"/>
        <end position="307"/>
    </location>
</feature>
<dbReference type="InterPro" id="IPR023186">
    <property type="entry name" value="IUNH"/>
</dbReference>
<dbReference type="GO" id="GO:0005829">
    <property type="term" value="C:cytosol"/>
    <property type="evidence" value="ECO:0007669"/>
    <property type="project" value="TreeGrafter"/>
</dbReference>
<proteinExistence type="predicted"/>
<dbReference type="GO" id="GO:0008477">
    <property type="term" value="F:purine nucleosidase activity"/>
    <property type="evidence" value="ECO:0007669"/>
    <property type="project" value="TreeGrafter"/>
</dbReference>
<dbReference type="InterPro" id="IPR001910">
    <property type="entry name" value="Inosine/uridine_hydrolase_dom"/>
</dbReference>
<dbReference type="KEGG" id="palb:EJC50_04890"/>
<dbReference type="PANTHER" id="PTHR12304:SF4">
    <property type="entry name" value="URIDINE NUCLEOSIDASE"/>
    <property type="match status" value="1"/>
</dbReference>
<dbReference type="RefSeq" id="WP_126013115.1">
    <property type="nucleotide sequence ID" value="NZ_CP034437.1"/>
</dbReference>
<evidence type="ECO:0000313" key="4">
    <source>
        <dbReference type="EMBL" id="AZN39080.1"/>
    </source>
</evidence>
<protein>
    <submittedName>
        <fullName evidence="4">Nucleoside hydrolase</fullName>
    </submittedName>
</protein>
<evidence type="ECO:0000313" key="5">
    <source>
        <dbReference type="Proteomes" id="UP000272528"/>
    </source>
</evidence>
<organism evidence="4 5">
    <name type="scientific">Paenibacillus albus</name>
    <dbReference type="NCBI Taxonomy" id="2495582"/>
    <lineage>
        <taxon>Bacteria</taxon>
        <taxon>Bacillati</taxon>
        <taxon>Bacillota</taxon>
        <taxon>Bacilli</taxon>
        <taxon>Bacillales</taxon>
        <taxon>Paenibacillaceae</taxon>
        <taxon>Paenibacillus</taxon>
    </lineage>
</organism>
<dbReference type="SUPFAM" id="SSF53590">
    <property type="entry name" value="Nucleoside hydrolase"/>
    <property type="match status" value="1"/>
</dbReference>
<dbReference type="EMBL" id="CP034437">
    <property type="protein sequence ID" value="AZN39080.1"/>
    <property type="molecule type" value="Genomic_DNA"/>
</dbReference>
<accession>A0A3Q8X2P7</accession>
<name>A0A3Q8X2P7_9BACL</name>
<keyword evidence="2" id="KW-0326">Glycosidase</keyword>
<dbReference type="InterPro" id="IPR036452">
    <property type="entry name" value="Ribo_hydro-like"/>
</dbReference>
<reference evidence="5" key="1">
    <citation type="submission" date="2018-12" db="EMBL/GenBank/DDBJ databases">
        <title>Genome sequence of Peanibacillus sp.</title>
        <authorList>
            <person name="Subramani G."/>
            <person name="Srinivasan S."/>
            <person name="Kim M.K."/>
        </authorList>
    </citation>
    <scope>NUCLEOTIDE SEQUENCE [LARGE SCALE GENOMIC DNA]</scope>
    <source>
        <strain evidence="5">18JY67-1</strain>
    </source>
</reference>
<gene>
    <name evidence="4" type="ORF">EJC50_04890</name>
</gene>
<dbReference type="GO" id="GO:0006152">
    <property type="term" value="P:purine nucleoside catabolic process"/>
    <property type="evidence" value="ECO:0007669"/>
    <property type="project" value="TreeGrafter"/>
</dbReference>
<dbReference type="Pfam" id="PF01156">
    <property type="entry name" value="IU_nuc_hydro"/>
    <property type="match status" value="1"/>
</dbReference>
<evidence type="ECO:0000256" key="1">
    <source>
        <dbReference type="ARBA" id="ARBA00022801"/>
    </source>
</evidence>
<dbReference type="PANTHER" id="PTHR12304">
    <property type="entry name" value="INOSINE-URIDINE PREFERRING NUCLEOSIDE HYDROLASE"/>
    <property type="match status" value="1"/>
</dbReference>
<sequence length="316" mass="34685">MTSTTSLSTKKVWLDTDIGGDIDDALCLAYLLQQPACELVGISTVGGEAERRAMVADAICQAAGRQDIPVYAGADRQLLPSSVYPTPDGASRLPNWPHRLIAKRDQAVDAMRRAIREHPHELSLLAVGHLTNIALLFRLDPEIPQLIKELHIMSGVFSTDLEAGPDMPMGNWNSWLDPHACAIVYDADVPIRRTFGLNVTSQLVLKQVEKPELFGTSTGTDTERGQGRDSMMRAVGDFGAPWLANHEMTFHDPLAAACLFEPQLCSYQRSGSVTVDYTNAETLGAMGFQPGAGRDEIAATVERERFFEHYFAIVCR</sequence>
<dbReference type="Proteomes" id="UP000272528">
    <property type="component" value="Chromosome"/>
</dbReference>
<evidence type="ECO:0000256" key="2">
    <source>
        <dbReference type="ARBA" id="ARBA00023295"/>
    </source>
</evidence>
<dbReference type="AlphaFoldDB" id="A0A3Q8X2P7"/>